<dbReference type="AlphaFoldDB" id="A0A3B0TP42"/>
<reference evidence="2" key="1">
    <citation type="submission" date="2018-06" db="EMBL/GenBank/DDBJ databases">
        <authorList>
            <person name="Zhirakovskaya E."/>
        </authorList>
    </citation>
    <scope>NUCLEOTIDE SEQUENCE</scope>
</reference>
<dbReference type="GO" id="GO:0008236">
    <property type="term" value="F:serine-type peptidase activity"/>
    <property type="evidence" value="ECO:0007669"/>
    <property type="project" value="InterPro"/>
</dbReference>
<protein>
    <recommendedName>
        <fullName evidence="1">Peptidase S9 prolyl oligopeptidase catalytic domain-containing protein</fullName>
    </recommendedName>
</protein>
<dbReference type="EMBL" id="UOEP01000080">
    <property type="protein sequence ID" value="VAW18003.1"/>
    <property type="molecule type" value="Genomic_DNA"/>
</dbReference>
<dbReference type="InterPro" id="IPR001375">
    <property type="entry name" value="Peptidase_S9_cat"/>
</dbReference>
<dbReference type="InterPro" id="IPR029058">
    <property type="entry name" value="AB_hydrolase_fold"/>
</dbReference>
<proteinExistence type="predicted"/>
<gene>
    <name evidence="2" type="ORF">MNBD_BACTEROID01-2118</name>
</gene>
<accession>A0A3B0TP42</accession>
<dbReference type="Pfam" id="PF00326">
    <property type="entry name" value="Peptidase_S9"/>
    <property type="match status" value="1"/>
</dbReference>
<evidence type="ECO:0000313" key="2">
    <source>
        <dbReference type="EMBL" id="VAW18003.1"/>
    </source>
</evidence>
<name>A0A3B0TP42_9ZZZZ</name>
<dbReference type="SUPFAM" id="SSF53474">
    <property type="entry name" value="alpha/beta-Hydrolases"/>
    <property type="match status" value="1"/>
</dbReference>
<organism evidence="2">
    <name type="scientific">hydrothermal vent metagenome</name>
    <dbReference type="NCBI Taxonomy" id="652676"/>
    <lineage>
        <taxon>unclassified sequences</taxon>
        <taxon>metagenomes</taxon>
        <taxon>ecological metagenomes</taxon>
    </lineage>
</organism>
<evidence type="ECO:0000259" key="1">
    <source>
        <dbReference type="Pfam" id="PF00326"/>
    </source>
</evidence>
<feature type="domain" description="Peptidase S9 prolyl oligopeptidase catalytic" evidence="1">
    <location>
        <begin position="33"/>
        <end position="124"/>
    </location>
</feature>
<dbReference type="GO" id="GO:0006508">
    <property type="term" value="P:proteolysis"/>
    <property type="evidence" value="ECO:0007669"/>
    <property type="project" value="InterPro"/>
</dbReference>
<sequence length="126" mass="14898">MPKGQRIKNIKFNIFYKTKGINQSIQPMRLFIGGTPEEVPEKYDELSSIRRIKKNVPPILFLHGTKDISVSHEQSVAFHNKLQELWIYSEVELYPGKPHAWFNKEPDKTITIKRMKKFLIEQFNLK</sequence>
<dbReference type="Gene3D" id="3.40.50.1820">
    <property type="entry name" value="alpha/beta hydrolase"/>
    <property type="match status" value="1"/>
</dbReference>